<dbReference type="GO" id="GO:0044283">
    <property type="term" value="P:small molecule biosynthetic process"/>
    <property type="evidence" value="ECO:0007669"/>
    <property type="project" value="UniProtKB-ARBA"/>
</dbReference>
<keyword evidence="1" id="KW-0408">Iron</keyword>
<dbReference type="OrthoDB" id="288590at2759"/>
<comment type="caution">
    <text evidence="3">The sequence shown here is derived from an EMBL/GenBank/DDBJ whole genome shotgun (WGS) entry which is preliminary data.</text>
</comment>
<dbReference type="SUPFAM" id="SSF51197">
    <property type="entry name" value="Clavaminate synthase-like"/>
    <property type="match status" value="1"/>
</dbReference>
<dbReference type="RefSeq" id="XP_024665611.1">
    <property type="nucleotide sequence ID" value="XM_024809843.1"/>
</dbReference>
<keyword evidence="1" id="KW-0560">Oxidoreductase</keyword>
<dbReference type="InterPro" id="IPR026992">
    <property type="entry name" value="DIOX_N"/>
</dbReference>
<dbReference type="GeneID" id="36517034"/>
<protein>
    <submittedName>
        <fullName evidence="3">Putative 2-oxoglutarate-dependent dioxygenase DIN11</fullName>
    </submittedName>
</protein>
<proteinExistence type="inferred from homology"/>
<dbReference type="InterPro" id="IPR027443">
    <property type="entry name" value="IPNS-like_sf"/>
</dbReference>
<dbReference type="Pfam" id="PF14226">
    <property type="entry name" value="DIOX_N"/>
    <property type="match status" value="1"/>
</dbReference>
<gene>
    <name evidence="3" type="ORF">B9G98_03286</name>
</gene>
<feature type="domain" description="Fe2OG dioxygenase" evidence="2">
    <location>
        <begin position="244"/>
        <end position="349"/>
    </location>
</feature>
<comment type="similarity">
    <text evidence="1">Belongs to the iron/ascorbate-dependent oxidoreductase family.</text>
</comment>
<accession>A0A2T0FKZ9</accession>
<dbReference type="InterPro" id="IPR044861">
    <property type="entry name" value="IPNS-like_FE2OG_OXY"/>
</dbReference>
<dbReference type="PROSITE" id="PS51471">
    <property type="entry name" value="FE2OG_OXY"/>
    <property type="match status" value="1"/>
</dbReference>
<evidence type="ECO:0000259" key="2">
    <source>
        <dbReference type="PROSITE" id="PS51471"/>
    </source>
</evidence>
<organism evidence="3 4">
    <name type="scientific">Wickerhamiella sorbophila</name>
    <dbReference type="NCBI Taxonomy" id="45607"/>
    <lineage>
        <taxon>Eukaryota</taxon>
        <taxon>Fungi</taxon>
        <taxon>Dikarya</taxon>
        <taxon>Ascomycota</taxon>
        <taxon>Saccharomycotina</taxon>
        <taxon>Dipodascomycetes</taxon>
        <taxon>Dipodascales</taxon>
        <taxon>Trichomonascaceae</taxon>
        <taxon>Wickerhamiella</taxon>
    </lineage>
</organism>
<evidence type="ECO:0000313" key="4">
    <source>
        <dbReference type="Proteomes" id="UP000238350"/>
    </source>
</evidence>
<dbReference type="Pfam" id="PF03171">
    <property type="entry name" value="2OG-FeII_Oxy"/>
    <property type="match status" value="1"/>
</dbReference>
<keyword evidence="4" id="KW-1185">Reference proteome</keyword>
<dbReference type="InterPro" id="IPR005123">
    <property type="entry name" value="Oxoglu/Fe-dep_dioxygenase_dom"/>
</dbReference>
<sequence>MRHAGSAFTRSESRVLGCWTAGQVPAEAVLHQHRSNTIILLVSPHRHAVSDATSPDLANLTQVDRAVSLLKRNMVKSLPIVDLSLASSPDTKPEFLRQLKDAFFKIGFLYLVNHGVEEKANKLLELSPGLFEVPQEEKDKIDMIKNPHFTGYTRLGVERTQKKLDLREQYDFGSATTTTYKKGDPEWKQIHGPTAYLPDNVYPGYQAAVQEYLDAMSDLSDRMLRLTAESLGLSPDEFDDFKGDMNRLKIIKYPPPPKDGSALQTSQGVGAHKDSSGMFTYIAQDKVGGLQVLDSEGDWIDAVPIENSFVVNIAQGFEALTSGRCQATTHRVVAPSDVTRYSIAYFQGIRLSLTLDEIRKEQDIINEKLPDLPEDLRRRERATASEFLDPRYSCFGEAHLRNRVISHRDVSEVWYPELNKKYVAELEKWTYQI</sequence>
<dbReference type="PANTHER" id="PTHR47990">
    <property type="entry name" value="2-OXOGLUTARATE (2OG) AND FE(II)-DEPENDENT OXYGENASE SUPERFAMILY PROTEIN-RELATED"/>
    <property type="match status" value="1"/>
</dbReference>
<dbReference type="Proteomes" id="UP000238350">
    <property type="component" value="Unassembled WGS sequence"/>
</dbReference>
<keyword evidence="1" id="KW-0479">Metal-binding</keyword>
<name>A0A2T0FKZ9_9ASCO</name>
<dbReference type="AlphaFoldDB" id="A0A2T0FKZ9"/>
<dbReference type="GO" id="GO:0051213">
    <property type="term" value="F:dioxygenase activity"/>
    <property type="evidence" value="ECO:0007669"/>
    <property type="project" value="UniProtKB-KW"/>
</dbReference>
<dbReference type="Gene3D" id="2.60.120.330">
    <property type="entry name" value="B-lactam Antibiotic, Isopenicillin N Synthase, Chain"/>
    <property type="match status" value="1"/>
</dbReference>
<evidence type="ECO:0000313" key="3">
    <source>
        <dbReference type="EMBL" id="PRT55666.1"/>
    </source>
</evidence>
<reference evidence="3 4" key="1">
    <citation type="submission" date="2017-04" db="EMBL/GenBank/DDBJ databases">
        <title>Genome sequencing of [Candida] sorbophila.</title>
        <authorList>
            <person name="Ahn J.O."/>
        </authorList>
    </citation>
    <scope>NUCLEOTIDE SEQUENCE [LARGE SCALE GENOMIC DNA]</scope>
    <source>
        <strain evidence="3 4">DS02</strain>
    </source>
</reference>
<dbReference type="InterPro" id="IPR050231">
    <property type="entry name" value="Iron_ascorbate_oxido_reductase"/>
</dbReference>
<dbReference type="STRING" id="45607.A0A2T0FKZ9"/>
<evidence type="ECO:0000256" key="1">
    <source>
        <dbReference type="RuleBase" id="RU003682"/>
    </source>
</evidence>
<dbReference type="EMBL" id="NDIQ01000022">
    <property type="protein sequence ID" value="PRT55666.1"/>
    <property type="molecule type" value="Genomic_DNA"/>
</dbReference>
<dbReference type="GO" id="GO:0046872">
    <property type="term" value="F:metal ion binding"/>
    <property type="evidence" value="ECO:0007669"/>
    <property type="project" value="UniProtKB-KW"/>
</dbReference>
<keyword evidence="3" id="KW-0223">Dioxygenase</keyword>